<dbReference type="NCBIfam" id="TIGR01670">
    <property type="entry name" value="KdsC-phosphatas"/>
    <property type="match status" value="1"/>
</dbReference>
<dbReference type="SUPFAM" id="SSF56784">
    <property type="entry name" value="HAD-like"/>
    <property type="match status" value="1"/>
</dbReference>
<dbReference type="GO" id="GO:0046872">
    <property type="term" value="F:metal ion binding"/>
    <property type="evidence" value="ECO:0007669"/>
    <property type="project" value="UniProtKB-UniRule"/>
</dbReference>
<dbReference type="InterPro" id="IPR023214">
    <property type="entry name" value="HAD_sf"/>
</dbReference>
<accession>A0A345P5W3</accession>
<evidence type="ECO:0000256" key="11">
    <source>
        <dbReference type="ARBA" id="ARBA00031051"/>
    </source>
</evidence>
<evidence type="ECO:0000256" key="7">
    <source>
        <dbReference type="ARBA" id="ARBA00022723"/>
    </source>
</evidence>
<dbReference type="SFLD" id="SFLDS00003">
    <property type="entry name" value="Haloacid_Dehalogenase"/>
    <property type="match status" value="1"/>
</dbReference>
<dbReference type="Gene3D" id="3.40.50.1000">
    <property type="entry name" value="HAD superfamily/HAD-like"/>
    <property type="match status" value="1"/>
</dbReference>
<dbReference type="SFLD" id="SFLDG01136">
    <property type="entry name" value="C1.6:_Phosphoserine_Phosphatas"/>
    <property type="match status" value="1"/>
</dbReference>
<dbReference type="EMBL" id="CP031222">
    <property type="protein sequence ID" value="AXI02672.1"/>
    <property type="molecule type" value="Genomic_DNA"/>
</dbReference>
<dbReference type="NCBIfam" id="NF007019">
    <property type="entry name" value="PRK09484.1"/>
    <property type="match status" value="1"/>
</dbReference>
<evidence type="ECO:0000256" key="9">
    <source>
        <dbReference type="ARBA" id="ARBA00022842"/>
    </source>
</evidence>
<dbReference type="PANTHER" id="PTHR21485:SF6">
    <property type="entry name" value="N-ACYLNEURAMINATE CYTIDYLYLTRANSFERASE-RELATED"/>
    <property type="match status" value="1"/>
</dbReference>
<keyword evidence="9 12" id="KW-0460">Magnesium</keyword>
<keyword evidence="7 12" id="KW-0479">Metal-binding</keyword>
<evidence type="ECO:0000256" key="10">
    <source>
        <dbReference type="ARBA" id="ARBA00022985"/>
    </source>
</evidence>
<evidence type="ECO:0000256" key="1">
    <source>
        <dbReference type="ARBA" id="ARBA00000898"/>
    </source>
</evidence>
<feature type="binding site" evidence="13">
    <location>
        <position position="112"/>
    </location>
    <ligand>
        <name>Mg(2+)</name>
        <dbReference type="ChEBI" id="CHEBI:18420"/>
    </ligand>
</feature>
<evidence type="ECO:0000256" key="13">
    <source>
        <dbReference type="PIRSR" id="PIRSR006118-2"/>
    </source>
</evidence>
<dbReference type="Pfam" id="PF08282">
    <property type="entry name" value="Hydrolase_3"/>
    <property type="match status" value="1"/>
</dbReference>
<dbReference type="OrthoDB" id="9805604at2"/>
<dbReference type="FunFam" id="3.40.50.1000:FF:000029">
    <property type="entry name" value="3-deoxy-D-manno-octulosonate 8-phosphate phosphatase KdsC"/>
    <property type="match status" value="1"/>
</dbReference>
<name>A0A345P5W3_9GAMM</name>
<organism evidence="14 15">
    <name type="scientific">Aquirhabdus parva</name>
    <dbReference type="NCBI Taxonomy" id="2283318"/>
    <lineage>
        <taxon>Bacteria</taxon>
        <taxon>Pseudomonadati</taxon>
        <taxon>Pseudomonadota</taxon>
        <taxon>Gammaproteobacteria</taxon>
        <taxon>Moraxellales</taxon>
        <taxon>Moraxellaceae</taxon>
        <taxon>Aquirhabdus</taxon>
    </lineage>
</organism>
<dbReference type="SFLD" id="SFLDG01138">
    <property type="entry name" value="C1.6.2:_Deoxy-d-mannose-octulo"/>
    <property type="match status" value="1"/>
</dbReference>
<dbReference type="InterPro" id="IPR050793">
    <property type="entry name" value="CMP-NeuNAc_synthase"/>
</dbReference>
<keyword evidence="15" id="KW-1185">Reference proteome</keyword>
<sequence length="193" mass="21206">MASYSVQERAKQIRLFVLDVDGIFSDGRLTFTNSGEELKSFDVQDGFGIKCIQDAGIIVGVITGRSSNIVQNRMQALGITHIIQGREDKGVALRTLCQELNIDLLETAYMGDDWPDLTALGLVGLALTAPNAHAEVRKRAHFVTQNRGGQGAVREVCDLLLQAQGHYDDLLTHYTRSFAIHHTSKHSLAKSKS</sequence>
<evidence type="ECO:0000313" key="15">
    <source>
        <dbReference type="Proteomes" id="UP000253940"/>
    </source>
</evidence>
<reference evidence="14 15" key="1">
    <citation type="submission" date="2018-07" db="EMBL/GenBank/DDBJ databases">
        <title>Genome sequencing of Moraxellaceae gen. HYN0046.</title>
        <authorList>
            <person name="Kim M."/>
            <person name="Yi H."/>
        </authorList>
    </citation>
    <scope>NUCLEOTIDE SEQUENCE [LARGE SCALE GENOMIC DNA]</scope>
    <source>
        <strain evidence="14 15">HYN0046</strain>
    </source>
</reference>
<dbReference type="InterPro" id="IPR036412">
    <property type="entry name" value="HAD-like_sf"/>
</dbReference>
<protein>
    <recommendedName>
        <fullName evidence="6 12">3-deoxy-D-manno-octulosonate 8-phosphate phosphatase KdsC</fullName>
        <ecNumber evidence="5 12">3.1.3.45</ecNumber>
    </recommendedName>
    <alternativeName>
        <fullName evidence="11 12">KDO 8-P phosphatase</fullName>
    </alternativeName>
</protein>
<dbReference type="GO" id="GO:0009103">
    <property type="term" value="P:lipopolysaccharide biosynthetic process"/>
    <property type="evidence" value="ECO:0007669"/>
    <property type="project" value="UniProtKB-UniRule"/>
</dbReference>
<gene>
    <name evidence="14" type="primary">kdsC</name>
    <name evidence="14" type="ORF">HYN46_07410</name>
</gene>
<dbReference type="GO" id="GO:0019143">
    <property type="term" value="F:3-deoxy-manno-octulosonate-8-phosphatase activity"/>
    <property type="evidence" value="ECO:0007669"/>
    <property type="project" value="UniProtKB-UniRule"/>
</dbReference>
<keyword evidence="10 12" id="KW-0448">Lipopolysaccharide biosynthesis</keyword>
<dbReference type="PANTHER" id="PTHR21485">
    <property type="entry name" value="HAD SUPERFAMILY MEMBERS CMAS AND KDSC"/>
    <property type="match status" value="1"/>
</dbReference>
<feature type="binding site" evidence="13">
    <location>
        <position position="21"/>
    </location>
    <ligand>
        <name>substrate</name>
    </ligand>
</feature>
<evidence type="ECO:0000256" key="2">
    <source>
        <dbReference type="ARBA" id="ARBA00001946"/>
    </source>
</evidence>
<dbReference type="EC" id="3.1.3.45" evidence="5 12"/>
<dbReference type="InterPro" id="IPR010023">
    <property type="entry name" value="KdsC_fam"/>
</dbReference>
<feature type="binding site" evidence="13">
    <location>
        <position position="19"/>
    </location>
    <ligand>
        <name>Mg(2+)</name>
        <dbReference type="ChEBI" id="CHEBI:18420"/>
    </ligand>
</feature>
<comment type="catalytic activity">
    <reaction evidence="1 12">
        <text>3-deoxy-alpha-D-manno-2-octulosonate-8-phosphate + H2O = 3-deoxy-alpha-D-manno-oct-2-ulosonate + phosphate</text>
        <dbReference type="Rhea" id="RHEA:11500"/>
        <dbReference type="ChEBI" id="CHEBI:15377"/>
        <dbReference type="ChEBI" id="CHEBI:43474"/>
        <dbReference type="ChEBI" id="CHEBI:85985"/>
        <dbReference type="ChEBI" id="CHEBI:85986"/>
        <dbReference type="EC" id="3.1.3.45"/>
    </reaction>
</comment>
<dbReference type="AlphaFoldDB" id="A0A345P5W3"/>
<dbReference type="KEGG" id="mbah:HYN46_07410"/>
<evidence type="ECO:0000256" key="12">
    <source>
        <dbReference type="PIRNR" id="PIRNR006118"/>
    </source>
</evidence>
<evidence type="ECO:0000256" key="5">
    <source>
        <dbReference type="ARBA" id="ARBA00013066"/>
    </source>
</evidence>
<dbReference type="GO" id="GO:0008781">
    <property type="term" value="F:N-acylneuraminate cytidylyltransferase activity"/>
    <property type="evidence" value="ECO:0007669"/>
    <property type="project" value="TreeGrafter"/>
</dbReference>
<dbReference type="Proteomes" id="UP000253940">
    <property type="component" value="Chromosome"/>
</dbReference>
<evidence type="ECO:0000313" key="14">
    <source>
        <dbReference type="EMBL" id="AXI02672.1"/>
    </source>
</evidence>
<evidence type="ECO:0000256" key="3">
    <source>
        <dbReference type="ARBA" id="ARBA00005893"/>
    </source>
</evidence>
<comment type="cofactor">
    <cofactor evidence="2 12 13">
        <name>Mg(2+)</name>
        <dbReference type="ChEBI" id="CHEBI:18420"/>
    </cofactor>
</comment>
<evidence type="ECO:0000256" key="6">
    <source>
        <dbReference type="ARBA" id="ARBA00020092"/>
    </source>
</evidence>
<dbReference type="RefSeq" id="WP_114898782.1">
    <property type="nucleotide sequence ID" value="NZ_CP031222.1"/>
</dbReference>
<comment type="similarity">
    <text evidence="3 12">Belongs to the KdsC family.</text>
</comment>
<comment type="subunit">
    <text evidence="4 12">Homotetramer.</text>
</comment>
<evidence type="ECO:0000256" key="8">
    <source>
        <dbReference type="ARBA" id="ARBA00022801"/>
    </source>
</evidence>
<evidence type="ECO:0000256" key="4">
    <source>
        <dbReference type="ARBA" id="ARBA00011881"/>
    </source>
</evidence>
<comment type="function">
    <text evidence="12">Catalyzes the hydrolysis of 3-deoxy-D-manno-octulosonate 8-phosphate (KDO 8-P) to 3-deoxy-D-manno-octulosonate (KDO) and inorganic phosphate.</text>
</comment>
<dbReference type="PIRSF" id="PIRSF006118">
    <property type="entry name" value="KDO8-P_Ptase"/>
    <property type="match status" value="1"/>
</dbReference>
<proteinExistence type="inferred from homology"/>
<dbReference type="CDD" id="cd01630">
    <property type="entry name" value="HAD_KDO-like"/>
    <property type="match status" value="1"/>
</dbReference>
<keyword evidence="8 12" id="KW-0378">Hydrolase</keyword>